<dbReference type="Proteomes" id="UP000784700">
    <property type="component" value="Unassembled WGS sequence"/>
</dbReference>
<protein>
    <submittedName>
        <fullName evidence="1">Uncharacterized protein</fullName>
    </submittedName>
</protein>
<organism evidence="1 2">
    <name type="scientific">Apilactobacillus micheneri</name>
    <dbReference type="NCBI Taxonomy" id="1899430"/>
    <lineage>
        <taxon>Bacteria</taxon>
        <taxon>Bacillati</taxon>
        <taxon>Bacillota</taxon>
        <taxon>Bacilli</taxon>
        <taxon>Lactobacillales</taxon>
        <taxon>Lactobacillaceae</taxon>
        <taxon>Apilactobacillus</taxon>
    </lineage>
</organism>
<accession>A0A9Q8MUP6</accession>
<dbReference type="AlphaFoldDB" id="A0A9Q8MUP6"/>
<evidence type="ECO:0000313" key="1">
    <source>
        <dbReference type="EMBL" id="TPR46094.1"/>
    </source>
</evidence>
<dbReference type="GeneID" id="58107672"/>
<dbReference type="EMBL" id="QUBG01000001">
    <property type="protein sequence ID" value="TPR46094.1"/>
    <property type="molecule type" value="Genomic_DNA"/>
</dbReference>
<name>A0A9Q8MUP6_9LACO</name>
<evidence type="ECO:0000313" key="2">
    <source>
        <dbReference type="Proteomes" id="UP000784700"/>
    </source>
</evidence>
<sequence length="66" mass="7691">MNENELKQLVLVFAKYNIKIEHSGLMITQINQQAATLDAGTYMPDQMVELICKFMQTQIIKDMWNL</sequence>
<dbReference type="RefSeq" id="WP_140923634.1">
    <property type="nucleotide sequence ID" value="NZ_QUBF01000001.1"/>
</dbReference>
<gene>
    <name evidence="1" type="ORF">DY130_00850</name>
</gene>
<comment type="caution">
    <text evidence="1">The sequence shown here is derived from an EMBL/GenBank/DDBJ whole genome shotgun (WGS) entry which is preliminary data.</text>
</comment>
<proteinExistence type="predicted"/>
<reference evidence="1" key="1">
    <citation type="submission" date="2018-08" db="EMBL/GenBank/DDBJ databases">
        <title>Comparative genomics of wild bee and flower associated Lactobacillus reveals potential adaptation to the bee host.</title>
        <authorList>
            <person name="Vuong H.Q."/>
            <person name="Mcfrederick Q.S."/>
        </authorList>
    </citation>
    <scope>NUCLEOTIDE SEQUENCE</scope>
    <source>
        <strain evidence="1">HV_63</strain>
    </source>
</reference>